<dbReference type="SUPFAM" id="SSF54523">
    <property type="entry name" value="Pili subunits"/>
    <property type="match status" value="1"/>
</dbReference>
<comment type="caution">
    <text evidence="1">The sequence shown here is derived from an EMBL/GenBank/DDBJ whole genome shotgun (WGS) entry which is preliminary data.</text>
</comment>
<dbReference type="Proteomes" id="UP000177396">
    <property type="component" value="Unassembled WGS sequence"/>
</dbReference>
<dbReference type="PROSITE" id="PS00409">
    <property type="entry name" value="PROKAR_NTER_METHYL"/>
    <property type="match status" value="1"/>
</dbReference>
<protein>
    <recommendedName>
        <fullName evidence="3">General secretion pathway GspH domain-containing protein</fullName>
    </recommendedName>
</protein>
<proteinExistence type="predicted"/>
<name>A0A1F5YIV8_9BACT</name>
<sequence>MKLRGFTLIEVVIVIAFLMTLLGLVLASSINFRISTDVNSEVNKLITDIKNQQIKAMTGDTEGSLIVDSSGINFSQTKYTMFHGDTYTPANPTNFDVELESNLKIINTFPNNTIIFSPKSGEIASFTPGSDSITIQDAANSVSRTIKLNKYGSITDFYKN</sequence>
<dbReference type="EMBL" id="MFJB01000044">
    <property type="protein sequence ID" value="OGF99896.1"/>
    <property type="molecule type" value="Genomic_DNA"/>
</dbReference>
<evidence type="ECO:0000313" key="2">
    <source>
        <dbReference type="Proteomes" id="UP000177396"/>
    </source>
</evidence>
<dbReference type="AlphaFoldDB" id="A0A1F5YIV8"/>
<dbReference type="InterPro" id="IPR045584">
    <property type="entry name" value="Pilin-like"/>
</dbReference>
<evidence type="ECO:0008006" key="3">
    <source>
        <dbReference type="Google" id="ProtNLM"/>
    </source>
</evidence>
<dbReference type="NCBIfam" id="TIGR02532">
    <property type="entry name" value="IV_pilin_GFxxxE"/>
    <property type="match status" value="1"/>
</dbReference>
<dbReference type="InterPro" id="IPR012902">
    <property type="entry name" value="N_methyl_site"/>
</dbReference>
<evidence type="ECO:0000313" key="1">
    <source>
        <dbReference type="EMBL" id="OGF99896.1"/>
    </source>
</evidence>
<gene>
    <name evidence="1" type="ORF">A2153_01975</name>
</gene>
<organism evidence="1 2">
    <name type="scientific">Candidatus Gottesmanbacteria bacterium RBG_16_38_7b</name>
    <dbReference type="NCBI Taxonomy" id="1798372"/>
    <lineage>
        <taxon>Bacteria</taxon>
        <taxon>Candidatus Gottesmaniibacteriota</taxon>
    </lineage>
</organism>
<accession>A0A1F5YIV8</accession>
<reference evidence="1 2" key="1">
    <citation type="journal article" date="2016" name="Nat. Commun.">
        <title>Thousands of microbial genomes shed light on interconnected biogeochemical processes in an aquifer system.</title>
        <authorList>
            <person name="Anantharaman K."/>
            <person name="Brown C.T."/>
            <person name="Hug L.A."/>
            <person name="Sharon I."/>
            <person name="Castelle C.J."/>
            <person name="Probst A.J."/>
            <person name="Thomas B.C."/>
            <person name="Singh A."/>
            <person name="Wilkins M.J."/>
            <person name="Karaoz U."/>
            <person name="Brodie E.L."/>
            <person name="Williams K.H."/>
            <person name="Hubbard S.S."/>
            <person name="Banfield J.F."/>
        </authorList>
    </citation>
    <scope>NUCLEOTIDE SEQUENCE [LARGE SCALE GENOMIC DNA]</scope>
</reference>